<name>A0A6A5SHN9_9PLEO</name>
<accession>A0A6A5SHN9</accession>
<dbReference type="GO" id="GO:0005829">
    <property type="term" value="C:cytosol"/>
    <property type="evidence" value="ECO:0007669"/>
    <property type="project" value="TreeGrafter"/>
</dbReference>
<sequence>MAIIDNFEVPHSAQELPFPAQPNASFFILFLSSIDPVTKQPWCSDVRDTLPILNKMFSGSSSPTVHYAYVGSRAQYKETSGSRFRIDWNIRNLPTLSRYERSSDGKVKEVGRLVEGELLDEKRTRDLTSA</sequence>
<evidence type="ECO:0008006" key="3">
    <source>
        <dbReference type="Google" id="ProtNLM"/>
    </source>
</evidence>
<dbReference type="GO" id="GO:0047134">
    <property type="term" value="F:protein-disulfide reductase [NAD(P)H] activity"/>
    <property type="evidence" value="ECO:0007669"/>
    <property type="project" value="InterPro"/>
</dbReference>
<dbReference type="InterPro" id="IPR045108">
    <property type="entry name" value="TXNDC17-like"/>
</dbReference>
<dbReference type="OrthoDB" id="78947at2759"/>
<keyword evidence="2" id="KW-1185">Reference proteome</keyword>
<dbReference type="Gene3D" id="3.40.30.10">
    <property type="entry name" value="Glutaredoxin"/>
    <property type="match status" value="1"/>
</dbReference>
<dbReference type="PANTHER" id="PTHR12452:SF0">
    <property type="entry name" value="THIOREDOXIN DOMAIN-CONTAINING PROTEIN 17"/>
    <property type="match status" value="1"/>
</dbReference>
<dbReference type="SUPFAM" id="SSF52833">
    <property type="entry name" value="Thioredoxin-like"/>
    <property type="match status" value="1"/>
</dbReference>
<gene>
    <name evidence="1" type="ORF">EJ02DRAFT_38315</name>
</gene>
<evidence type="ECO:0000313" key="2">
    <source>
        <dbReference type="Proteomes" id="UP000800038"/>
    </source>
</evidence>
<dbReference type="EMBL" id="ML976117">
    <property type="protein sequence ID" value="KAF1938026.1"/>
    <property type="molecule type" value="Genomic_DNA"/>
</dbReference>
<organism evidence="1 2">
    <name type="scientific">Clathrospora elynae</name>
    <dbReference type="NCBI Taxonomy" id="706981"/>
    <lineage>
        <taxon>Eukaryota</taxon>
        <taxon>Fungi</taxon>
        <taxon>Dikarya</taxon>
        <taxon>Ascomycota</taxon>
        <taxon>Pezizomycotina</taxon>
        <taxon>Dothideomycetes</taxon>
        <taxon>Pleosporomycetidae</taxon>
        <taxon>Pleosporales</taxon>
        <taxon>Diademaceae</taxon>
        <taxon>Clathrospora</taxon>
    </lineage>
</organism>
<proteinExistence type="predicted"/>
<protein>
    <recommendedName>
        <fullName evidence="3">Thioredoxin domain-containing protein</fullName>
    </recommendedName>
</protein>
<dbReference type="AlphaFoldDB" id="A0A6A5SHN9"/>
<reference evidence="1" key="1">
    <citation type="journal article" date="2020" name="Stud. Mycol.">
        <title>101 Dothideomycetes genomes: a test case for predicting lifestyles and emergence of pathogens.</title>
        <authorList>
            <person name="Haridas S."/>
            <person name="Albert R."/>
            <person name="Binder M."/>
            <person name="Bloem J."/>
            <person name="Labutti K."/>
            <person name="Salamov A."/>
            <person name="Andreopoulos B."/>
            <person name="Baker S."/>
            <person name="Barry K."/>
            <person name="Bills G."/>
            <person name="Bluhm B."/>
            <person name="Cannon C."/>
            <person name="Castanera R."/>
            <person name="Culley D."/>
            <person name="Daum C."/>
            <person name="Ezra D."/>
            <person name="Gonzalez J."/>
            <person name="Henrissat B."/>
            <person name="Kuo A."/>
            <person name="Liang C."/>
            <person name="Lipzen A."/>
            <person name="Lutzoni F."/>
            <person name="Magnuson J."/>
            <person name="Mondo S."/>
            <person name="Nolan M."/>
            <person name="Ohm R."/>
            <person name="Pangilinan J."/>
            <person name="Park H.-J."/>
            <person name="Ramirez L."/>
            <person name="Alfaro M."/>
            <person name="Sun H."/>
            <person name="Tritt A."/>
            <person name="Yoshinaga Y."/>
            <person name="Zwiers L.-H."/>
            <person name="Turgeon B."/>
            <person name="Goodwin S."/>
            <person name="Spatafora J."/>
            <person name="Crous P."/>
            <person name="Grigoriev I."/>
        </authorList>
    </citation>
    <scope>NUCLEOTIDE SEQUENCE</scope>
    <source>
        <strain evidence="1">CBS 161.51</strain>
    </source>
</reference>
<dbReference type="InterPro" id="IPR036249">
    <property type="entry name" value="Thioredoxin-like_sf"/>
</dbReference>
<evidence type="ECO:0000313" key="1">
    <source>
        <dbReference type="EMBL" id="KAF1938026.1"/>
    </source>
</evidence>
<dbReference type="PANTHER" id="PTHR12452">
    <property type="entry name" value="42-9-9 PROTEIN-RELATED"/>
    <property type="match status" value="1"/>
</dbReference>
<dbReference type="Proteomes" id="UP000800038">
    <property type="component" value="Unassembled WGS sequence"/>
</dbReference>